<dbReference type="Pfam" id="PF05895">
    <property type="entry name" value="DUF859"/>
    <property type="match status" value="1"/>
</dbReference>
<dbReference type="InterPro" id="IPR008577">
    <property type="entry name" value="DUF859"/>
</dbReference>
<proteinExistence type="predicted"/>
<organism evidence="1 2">
    <name type="scientific">Streptococcus suis</name>
    <dbReference type="NCBI Taxonomy" id="1307"/>
    <lineage>
        <taxon>Bacteria</taxon>
        <taxon>Bacillati</taxon>
        <taxon>Bacillota</taxon>
        <taxon>Bacilli</taxon>
        <taxon>Lactobacillales</taxon>
        <taxon>Streptococcaceae</taxon>
        <taxon>Streptococcus</taxon>
    </lineage>
</organism>
<evidence type="ECO:0000313" key="1">
    <source>
        <dbReference type="EMBL" id="TQE88243.1"/>
    </source>
</evidence>
<evidence type="ECO:0000313" key="2">
    <source>
        <dbReference type="Proteomes" id="UP000315224"/>
    </source>
</evidence>
<dbReference type="Proteomes" id="UP000315224">
    <property type="component" value="Unassembled WGS sequence"/>
</dbReference>
<accession>A0A540UW17</accession>
<gene>
    <name evidence="1" type="ORF">FH692_07290</name>
</gene>
<name>A0A540UW17_STRSU</name>
<protein>
    <recommendedName>
        <fullName evidence="3">Phage structural protein</fullName>
    </recommendedName>
</protein>
<dbReference type="CDD" id="cd19958">
    <property type="entry name" value="pyocin_knob"/>
    <property type="match status" value="1"/>
</dbReference>
<reference evidence="1 2" key="1">
    <citation type="submission" date="2019-06" db="EMBL/GenBank/DDBJ databases">
        <title>Comprehensive assessment of Oxford Nanopore MinION sequencing for bacterial characterization and routine diagnosis.</title>
        <authorList>
            <person name="Tan S."/>
            <person name="Dvorak C.M.T."/>
            <person name="Gebhart C."/>
            <person name="Estrada A."/>
            <person name="Marthaler D.G."/>
            <person name="Murtaugh M.P."/>
        </authorList>
    </citation>
    <scope>NUCLEOTIDE SEQUENCE [LARGE SCALE GENOMIC DNA]</scope>
    <source>
        <strain evidence="1 2">2017UMN1435.21</strain>
    </source>
</reference>
<comment type="caution">
    <text evidence="1">The sequence shown here is derived from an EMBL/GenBank/DDBJ whole genome shotgun (WGS) entry which is preliminary data.</text>
</comment>
<dbReference type="RefSeq" id="WP_029751979.1">
    <property type="nucleotide sequence ID" value="NZ_FILS01000006.1"/>
</dbReference>
<sequence length="681" mass="73566">MAKFSNASGSLYLNVYIEPGAQNIAANTTVVNWRMTVSRTGAYLTRNEQGDSTLSLDLNGGRVHTSNPRWRTSGEEFLMASGSTTVGHNADGTKSFPFSATFNPNNGLHGVITVSGNIGLATIPRSSSVSVGIGTIGSALTININRQSSSFKHTVRYVWGNKQGTIASNVDTSTTWTIPLDFANDIPNATSGTGTIFVDTYSGSTKTGTQQVTFTANVPESIKPTFSGVTLTDANGVARGLLSGNNFLQIISNIQVTFNGGAGTYGSTITGYKAEIVNKNQVTNSNGGTLGIMNFNGSATIRASVVDSRGRWSDTRDVTINVIEYFAPILSFTAQRTRQTPNIIQIVRNAKIAPITLSGSQKNIMTLTFKVAPLGSTSYTADNGSASGSWTTQHTLSNSAANMAGNYPANKSFTIIGTLSDKFTSVEFSATVATESVVMSYDKDNRFAVGKIVDTNLPRGSVESTGGYYLNGKSIQNHRLTENSGQAIPAFSDWNNYVDTGFYYGQSMANQPPFDGQNQWKYIKVSKHDNDWVLQESIDFSGMVSCYRVKIAGSWQPWKRVVTEDHPILQEKPLKTLTMGFPYGLNATLTRKDNLVTITLNRRITNIDVFENRRMIETIPAGYRPTAQVHLVFVPNSGTITKAPSILHLNADGTIDMTNGTSGQHVYTGTISYVTNDPYPN</sequence>
<evidence type="ECO:0008006" key="3">
    <source>
        <dbReference type="Google" id="ProtNLM"/>
    </source>
</evidence>
<dbReference type="AlphaFoldDB" id="A0A540UW17"/>
<dbReference type="EMBL" id="VIEK01000010">
    <property type="protein sequence ID" value="TQE88243.1"/>
    <property type="molecule type" value="Genomic_DNA"/>
</dbReference>